<comment type="caution">
    <text evidence="2">The sequence shown here is derived from an EMBL/GenBank/DDBJ whole genome shotgun (WGS) entry which is preliminary data.</text>
</comment>
<comment type="similarity">
    <text evidence="1">Belongs to the UPF0489 family.</text>
</comment>
<sequence>AALRPPLRWLRTRWCTVCLLVCLACAVCLQLRTELGRRKLVAHLVEEHLPAAHSVRPIVYVVEEHQEALLKWLADALHRRGPRGSRLMLLHIDAHSDMSLPQLDGFPYARLPASWPELGAMVDRNDEFIMSAAYSGLIDRLIFLRPDWTADPELSANQLRRVASEVRSHMLAGRLPELLSLSFLRDSWLSGVRPCVCLSAVSSDADNSSFELDSCRLRMDVELLRNQSEFASCSGDKAALRLRALSAQLSWTESGRGSNLLAQSGLLKSGQFILDIDLDFLAVQLPSWPLYLALGNSSSKFESAMRWTEQLADLLLCPTGDQDEAAGNAAFVAMLNGLAENCGEPCDIDGWTDEQLNSFVLAPAAAVGPGTRRLLCPRERDDRDSFFSSLRFRLRPLAHLGAAALAALRRLGLCFAGSPWNRQIVARSPMPLAAPPSRPQFRLCVGANLPFESAVVESPGPAGTGVAKGLRQLGDFLGSLGAAGLRPRLVTVARSGRDGYAPRALLGNLTDSVVGLLRSAFSLPAESVVMDAFLYRP</sequence>
<dbReference type="Proteomes" id="UP000215902">
    <property type="component" value="Unassembled WGS sequence"/>
</dbReference>
<reference evidence="2 3" key="1">
    <citation type="submission" date="2017-06" db="EMBL/GenBank/DDBJ databases">
        <title>A platform for efficient transgenesis in Macrostomum lignano, a flatworm model organism for stem cell research.</title>
        <authorList>
            <person name="Berezikov E."/>
        </authorList>
    </citation>
    <scope>NUCLEOTIDE SEQUENCE [LARGE SCALE GENOMIC DNA]</scope>
    <source>
        <strain evidence="2">DV1</strain>
        <tissue evidence="2">Whole organism</tissue>
    </source>
</reference>
<proteinExistence type="inferred from homology"/>
<name>A0A267H8S1_9PLAT</name>
<evidence type="ECO:0000256" key="1">
    <source>
        <dbReference type="ARBA" id="ARBA00007099"/>
    </source>
</evidence>
<protein>
    <submittedName>
        <fullName evidence="2">Uncharacterized protein</fullName>
    </submittedName>
</protein>
<dbReference type="EMBL" id="NIVC01000003">
    <property type="protein sequence ID" value="PAA94698.1"/>
    <property type="molecule type" value="Genomic_DNA"/>
</dbReference>
<keyword evidence="3" id="KW-1185">Reference proteome</keyword>
<evidence type="ECO:0000313" key="2">
    <source>
        <dbReference type="EMBL" id="PAA94698.1"/>
    </source>
</evidence>
<feature type="non-terminal residue" evidence="2">
    <location>
        <position position="1"/>
    </location>
</feature>
<dbReference type="InterPro" id="IPR024131">
    <property type="entry name" value="UPF0489"/>
</dbReference>
<dbReference type="Pfam" id="PF12640">
    <property type="entry name" value="UPF0489"/>
    <property type="match status" value="1"/>
</dbReference>
<dbReference type="AlphaFoldDB" id="A0A267H8S1"/>
<dbReference type="PANTHER" id="PTHR13225">
    <property type="entry name" value="MISEXPRESSION SUPPRESSOR OF RAS 6"/>
    <property type="match status" value="1"/>
</dbReference>
<dbReference type="PANTHER" id="PTHR13225:SF3">
    <property type="entry name" value="UPF0489 PROTEIN C5ORF22"/>
    <property type="match status" value="1"/>
</dbReference>
<dbReference type="OrthoDB" id="418142at2759"/>
<evidence type="ECO:0000313" key="3">
    <source>
        <dbReference type="Proteomes" id="UP000215902"/>
    </source>
</evidence>
<organism evidence="2 3">
    <name type="scientific">Macrostomum lignano</name>
    <dbReference type="NCBI Taxonomy" id="282301"/>
    <lineage>
        <taxon>Eukaryota</taxon>
        <taxon>Metazoa</taxon>
        <taxon>Spiralia</taxon>
        <taxon>Lophotrochozoa</taxon>
        <taxon>Platyhelminthes</taxon>
        <taxon>Rhabditophora</taxon>
        <taxon>Macrostomorpha</taxon>
        <taxon>Macrostomida</taxon>
        <taxon>Macrostomidae</taxon>
        <taxon>Macrostomum</taxon>
    </lineage>
</organism>
<accession>A0A267H8S1</accession>
<gene>
    <name evidence="2" type="ORF">BOX15_Mlig026753g2</name>
</gene>